<dbReference type="AlphaFoldDB" id="A0A7U3ZNL9"/>
<feature type="coiled-coil region" evidence="1">
    <location>
        <begin position="308"/>
        <end position="356"/>
    </location>
</feature>
<feature type="transmembrane region" description="Helical" evidence="2">
    <location>
        <begin position="173"/>
        <end position="190"/>
    </location>
</feature>
<dbReference type="RefSeq" id="WP_013929809.1">
    <property type="nucleotide sequence ID" value="NC_015703.1"/>
</dbReference>
<dbReference type="KEGG" id="rsi:Runsl_4168"/>
<evidence type="ECO:0000313" key="3">
    <source>
        <dbReference type="EMBL" id="AEI50512.1"/>
    </source>
</evidence>
<feature type="coiled-coil region" evidence="1">
    <location>
        <begin position="134"/>
        <end position="161"/>
    </location>
</feature>
<reference evidence="3 4" key="2">
    <citation type="journal article" date="2012" name="Stand. Genomic Sci.">
        <title>Complete genome sequence of the aquatic bacterium Runella slithyformis type strain (LSU 4(T)).</title>
        <authorList>
            <person name="Copeland A."/>
            <person name="Zhang X."/>
            <person name="Misra M."/>
            <person name="Lapidus A."/>
            <person name="Nolan M."/>
            <person name="Lucas S."/>
            <person name="Deshpande S."/>
            <person name="Cheng J.F."/>
            <person name="Tapia R."/>
            <person name="Goodwin L.A."/>
            <person name="Pitluck S."/>
            <person name="Liolios K."/>
            <person name="Pagani I."/>
            <person name="Ivanova N."/>
            <person name="Mikhailova N."/>
            <person name="Pati A."/>
            <person name="Chen A."/>
            <person name="Palaniappan K."/>
            <person name="Land M."/>
            <person name="Hauser L."/>
            <person name="Pan C."/>
            <person name="Jeffries C.D."/>
            <person name="Detter J.C."/>
            <person name="Brambilla E.M."/>
            <person name="Rohde M."/>
            <person name="Djao O.D."/>
            <person name="Goker M."/>
            <person name="Sikorski J."/>
            <person name="Tindall B.J."/>
            <person name="Woyke T."/>
            <person name="Bristow J."/>
            <person name="Eisen J.A."/>
            <person name="Markowitz V."/>
            <person name="Hugenholtz P."/>
            <person name="Kyrpides N.C."/>
            <person name="Klenk H.P."/>
            <person name="Mavromatis K."/>
        </authorList>
    </citation>
    <scope>NUCLEOTIDE SEQUENCE [LARGE SCALE GENOMIC DNA]</scope>
    <source>
        <strain evidence="4">ATCC 29530 / DSM 19594 / LMG 11500 / NCIMB 11436 / LSU 4</strain>
    </source>
</reference>
<evidence type="ECO:0000256" key="2">
    <source>
        <dbReference type="SAM" id="Phobius"/>
    </source>
</evidence>
<keyword evidence="2" id="KW-0472">Membrane</keyword>
<protein>
    <submittedName>
        <fullName evidence="3">Uncharacterized protein</fullName>
    </submittedName>
</protein>
<evidence type="ECO:0000313" key="4">
    <source>
        <dbReference type="Proteomes" id="UP000000493"/>
    </source>
</evidence>
<evidence type="ECO:0000256" key="1">
    <source>
        <dbReference type="SAM" id="Coils"/>
    </source>
</evidence>
<feature type="transmembrane region" description="Helical" evidence="2">
    <location>
        <begin position="235"/>
        <end position="254"/>
    </location>
</feature>
<accession>A0A7U3ZNL9</accession>
<dbReference type="Proteomes" id="UP000000493">
    <property type="component" value="Chromosome"/>
</dbReference>
<feature type="transmembrane region" description="Helical" evidence="2">
    <location>
        <begin position="202"/>
        <end position="223"/>
    </location>
</feature>
<proteinExistence type="predicted"/>
<name>A0A7U3ZNL9_RUNSL</name>
<reference evidence="4" key="1">
    <citation type="submission" date="2011-06" db="EMBL/GenBank/DDBJ databases">
        <title>The complete genome of chromosome of Runella slithyformis DSM 19594.</title>
        <authorList>
            <consortium name="US DOE Joint Genome Institute (JGI-PGF)"/>
            <person name="Lucas S."/>
            <person name="Han J."/>
            <person name="Lapidus A."/>
            <person name="Bruce D."/>
            <person name="Goodwin L."/>
            <person name="Pitluck S."/>
            <person name="Peters L."/>
            <person name="Kyrpides N."/>
            <person name="Mavromatis K."/>
            <person name="Ivanova N."/>
            <person name="Ovchinnikova G."/>
            <person name="Zhang X."/>
            <person name="Misra M."/>
            <person name="Detter J.C."/>
            <person name="Tapia R."/>
            <person name="Han C."/>
            <person name="Land M."/>
            <person name="Hauser L."/>
            <person name="Markowitz V."/>
            <person name="Cheng J.-F."/>
            <person name="Hugenholtz P."/>
            <person name="Woyke T."/>
            <person name="Wu D."/>
            <person name="Tindall B."/>
            <person name="Faehrich R."/>
            <person name="Brambilla E."/>
            <person name="Klenk H.-P."/>
            <person name="Eisen J.A."/>
        </authorList>
    </citation>
    <scope>NUCLEOTIDE SEQUENCE [LARGE SCALE GENOMIC DNA]</scope>
    <source>
        <strain evidence="4">ATCC 29530 / DSM 19594 / LMG 11500 / NCIMB 11436 / LSU 4</strain>
    </source>
</reference>
<keyword evidence="2" id="KW-0812">Transmembrane</keyword>
<organism evidence="3 4">
    <name type="scientific">Runella slithyformis (strain ATCC 29530 / DSM 19594 / LMG 11500 / NCIMB 11436 / LSU 4)</name>
    <dbReference type="NCBI Taxonomy" id="761193"/>
    <lineage>
        <taxon>Bacteria</taxon>
        <taxon>Pseudomonadati</taxon>
        <taxon>Bacteroidota</taxon>
        <taxon>Cytophagia</taxon>
        <taxon>Cytophagales</taxon>
        <taxon>Spirosomataceae</taxon>
        <taxon>Runella</taxon>
    </lineage>
</organism>
<sequence length="387" mass="44766">MRIFDQIKAYFSPDNFKKDPELVSFAELEPPKVEAPTQTSEVLKSTLPTVVPQLRILPDETPAQTHSWDFTQSLPSIPVELPAWLEDETLLRDEGVIFGLSESKPEEKVAIIRSYFVHQTADLELDVERHGERIQELNLFIEQKETRINELKEKTAELDARGHEGEHQLPRTVVGLVFSTAMCVGNYFLIDDTLRPLYPNSQWIAIGVFLAGMFNLFGRVSLFHDTDSNVSWRRLLEEVGMPFAAALFVFVQALQHQTVWRAVALFVFVFFLFLFAGKLLLSNITVLRNDLRIWLTGANMKKEKMTKTETWEEETNRLKTEIDELRIQKWQIVPVLNRAEAELARVNARRDALIKLFESEFYLARQMRDRLTERQLRAIQSTGRSQS</sequence>
<dbReference type="EMBL" id="CP002859">
    <property type="protein sequence ID" value="AEI50512.1"/>
    <property type="molecule type" value="Genomic_DNA"/>
</dbReference>
<gene>
    <name evidence="3" type="ordered locus">Runsl_4168</name>
</gene>
<feature type="transmembrane region" description="Helical" evidence="2">
    <location>
        <begin position="260"/>
        <end position="281"/>
    </location>
</feature>
<keyword evidence="4" id="KW-1185">Reference proteome</keyword>
<keyword evidence="1" id="KW-0175">Coiled coil</keyword>
<keyword evidence="2" id="KW-1133">Transmembrane helix</keyword>